<evidence type="ECO:0000256" key="1">
    <source>
        <dbReference type="SAM" id="SignalP"/>
    </source>
</evidence>
<dbReference type="RefSeq" id="WP_136409500.1">
    <property type="nucleotide sequence ID" value="NZ_CP039393.1"/>
</dbReference>
<name>A0A4P7VD14_9BACT</name>
<dbReference type="Pfam" id="PF00581">
    <property type="entry name" value="Rhodanese"/>
    <property type="match status" value="1"/>
</dbReference>
<accession>A0A4P7VD14</accession>
<dbReference type="InterPro" id="IPR001763">
    <property type="entry name" value="Rhodanese-like_dom"/>
</dbReference>
<dbReference type="SMART" id="SM00450">
    <property type="entry name" value="RHOD"/>
    <property type="match status" value="1"/>
</dbReference>
<dbReference type="CDD" id="cd00158">
    <property type="entry name" value="RHOD"/>
    <property type="match status" value="1"/>
</dbReference>
<evidence type="ECO:0000259" key="2">
    <source>
        <dbReference type="PROSITE" id="PS50206"/>
    </source>
</evidence>
<dbReference type="PANTHER" id="PTHR43031:SF1">
    <property type="entry name" value="PYRIDINE NUCLEOTIDE-DISULPHIDE OXIDOREDUCTASE"/>
    <property type="match status" value="1"/>
</dbReference>
<dbReference type="InterPro" id="IPR050229">
    <property type="entry name" value="GlpE_sulfurtransferase"/>
</dbReference>
<protein>
    <submittedName>
        <fullName evidence="3">Rhodanese-like domain-containing protein</fullName>
    </submittedName>
</protein>
<dbReference type="Gene3D" id="3.40.250.10">
    <property type="entry name" value="Rhodanese-like domain"/>
    <property type="match status" value="1"/>
</dbReference>
<dbReference type="Proteomes" id="UP000297031">
    <property type="component" value="Chromosome"/>
</dbReference>
<sequence>MKRILMAILAALGICTSCSASDVNELSPQQFNDAVNTDSMAVVIDVRKPSEYAEGHLKNAQLLDFLDEPAFDEGIKKLDKTKHYYIYCRSGRRSHNAAEKMQKLGLTVYDMRGGILSWNRQGLPVTTE</sequence>
<proteinExistence type="predicted"/>
<keyword evidence="4" id="KW-1185">Reference proteome</keyword>
<feature type="chain" id="PRO_5021032199" evidence="1">
    <location>
        <begin position="21"/>
        <end position="128"/>
    </location>
</feature>
<evidence type="ECO:0000313" key="4">
    <source>
        <dbReference type="Proteomes" id="UP000297031"/>
    </source>
</evidence>
<organism evidence="3 4">
    <name type="scientific">Muribaculum gordoncarteri</name>
    <dbReference type="NCBI Taxonomy" id="2530390"/>
    <lineage>
        <taxon>Bacteria</taxon>
        <taxon>Pseudomonadati</taxon>
        <taxon>Bacteroidota</taxon>
        <taxon>Bacteroidia</taxon>
        <taxon>Bacteroidales</taxon>
        <taxon>Muribaculaceae</taxon>
        <taxon>Muribaculum</taxon>
    </lineage>
</organism>
<feature type="domain" description="Rhodanese" evidence="2">
    <location>
        <begin position="37"/>
        <end position="127"/>
    </location>
</feature>
<dbReference type="PANTHER" id="PTHR43031">
    <property type="entry name" value="FAD-DEPENDENT OXIDOREDUCTASE"/>
    <property type="match status" value="1"/>
</dbReference>
<dbReference type="PROSITE" id="PS50206">
    <property type="entry name" value="RHODANESE_3"/>
    <property type="match status" value="1"/>
</dbReference>
<dbReference type="EMBL" id="CP039393">
    <property type="protein sequence ID" value="QCD34484.1"/>
    <property type="molecule type" value="Genomic_DNA"/>
</dbReference>
<keyword evidence="1" id="KW-0732">Signal</keyword>
<feature type="signal peptide" evidence="1">
    <location>
        <begin position="1"/>
        <end position="20"/>
    </location>
</feature>
<dbReference type="AlphaFoldDB" id="A0A4P7VD14"/>
<dbReference type="InterPro" id="IPR036873">
    <property type="entry name" value="Rhodanese-like_dom_sf"/>
</dbReference>
<dbReference type="SUPFAM" id="SSF52821">
    <property type="entry name" value="Rhodanese/Cell cycle control phosphatase"/>
    <property type="match status" value="1"/>
</dbReference>
<evidence type="ECO:0000313" key="3">
    <source>
        <dbReference type="EMBL" id="QCD34484.1"/>
    </source>
</evidence>
<dbReference type="OrthoDB" id="1450994at2"/>
<reference evidence="3 4" key="1">
    <citation type="submission" date="2019-02" db="EMBL/GenBank/DDBJ databases">
        <title>Isolation and identification of novel species under the genus Muribaculum.</title>
        <authorList>
            <person name="Miyake S."/>
            <person name="Ding Y."/>
            <person name="Low A."/>
            <person name="Soh M."/>
            <person name="Seedorf H."/>
        </authorList>
    </citation>
    <scope>NUCLEOTIDE SEQUENCE [LARGE SCALE GENOMIC DNA]</scope>
    <source>
        <strain evidence="3 4">TLL-A4</strain>
    </source>
</reference>
<dbReference type="KEGG" id="mgod:E7746_00605"/>
<gene>
    <name evidence="3" type="ORF">E7746_00605</name>
</gene>